<evidence type="ECO:0000256" key="1">
    <source>
        <dbReference type="ARBA" id="ARBA00022723"/>
    </source>
</evidence>
<keyword evidence="2" id="KW-0863">Zinc-finger</keyword>
<dbReference type="InterPro" id="IPR006574">
    <property type="entry name" value="PRY"/>
</dbReference>
<reference evidence="5" key="1">
    <citation type="submission" date="2020-07" db="EMBL/GenBank/DDBJ databases">
        <title>Clarias magur genome sequencing, assembly and annotation.</title>
        <authorList>
            <person name="Kushwaha B."/>
            <person name="Kumar R."/>
            <person name="Das P."/>
            <person name="Joshi C.G."/>
            <person name="Kumar D."/>
            <person name="Nagpure N.S."/>
            <person name="Pandey M."/>
            <person name="Agarwal S."/>
            <person name="Srivastava S."/>
            <person name="Singh M."/>
            <person name="Sahoo L."/>
            <person name="Jayasankar P."/>
            <person name="Meher P.K."/>
            <person name="Koringa P.G."/>
            <person name="Iquebal M.A."/>
            <person name="Das S.P."/>
            <person name="Bit A."/>
            <person name="Patnaik S."/>
            <person name="Patel N."/>
            <person name="Shah T.M."/>
            <person name="Hinsu A."/>
            <person name="Jena J.K."/>
        </authorList>
    </citation>
    <scope>NUCLEOTIDE SEQUENCE</scope>
    <source>
        <strain evidence="5">CIFAMagur01</strain>
        <tissue evidence="5">Testis</tissue>
    </source>
</reference>
<dbReference type="EMBL" id="QNUK01000320">
    <property type="protein sequence ID" value="KAF5895508.1"/>
    <property type="molecule type" value="Genomic_DNA"/>
</dbReference>
<keyword evidence="1" id="KW-0479">Metal-binding</keyword>
<dbReference type="InterPro" id="IPR051051">
    <property type="entry name" value="E3_ubiq-ligase_TRIM/RNF"/>
</dbReference>
<dbReference type="Gene3D" id="2.60.120.920">
    <property type="match status" value="1"/>
</dbReference>
<feature type="non-terminal residue" evidence="5">
    <location>
        <position position="64"/>
    </location>
</feature>
<dbReference type="SUPFAM" id="SSF49899">
    <property type="entry name" value="Concanavalin A-like lectins/glucanases"/>
    <property type="match status" value="1"/>
</dbReference>
<keyword evidence="3" id="KW-0862">Zinc</keyword>
<organism evidence="5 6">
    <name type="scientific">Clarias magur</name>
    <name type="common">Asian catfish</name>
    <name type="synonym">Macropteronotus magur</name>
    <dbReference type="NCBI Taxonomy" id="1594786"/>
    <lineage>
        <taxon>Eukaryota</taxon>
        <taxon>Metazoa</taxon>
        <taxon>Chordata</taxon>
        <taxon>Craniata</taxon>
        <taxon>Vertebrata</taxon>
        <taxon>Euteleostomi</taxon>
        <taxon>Actinopterygii</taxon>
        <taxon>Neopterygii</taxon>
        <taxon>Teleostei</taxon>
        <taxon>Ostariophysi</taxon>
        <taxon>Siluriformes</taxon>
        <taxon>Clariidae</taxon>
        <taxon>Clarias</taxon>
    </lineage>
</organism>
<protein>
    <submittedName>
        <fullName evidence="5">Tripartite motif-containing protein 16-like</fullName>
    </submittedName>
</protein>
<keyword evidence="6" id="KW-1185">Reference proteome</keyword>
<gene>
    <name evidence="5" type="ORF">DAT39_014790</name>
</gene>
<dbReference type="OrthoDB" id="120976at2759"/>
<accession>A0A8J4TWH1</accession>
<name>A0A8J4TWH1_CLAMG</name>
<feature type="domain" description="SPRY-associated" evidence="4">
    <location>
        <begin position="2"/>
        <end position="25"/>
    </location>
</feature>
<dbReference type="GO" id="GO:0008270">
    <property type="term" value="F:zinc ion binding"/>
    <property type="evidence" value="ECO:0007669"/>
    <property type="project" value="UniProtKB-KW"/>
</dbReference>
<proteinExistence type="predicted"/>
<dbReference type="InterPro" id="IPR043136">
    <property type="entry name" value="B30.2/SPRY_sf"/>
</dbReference>
<evidence type="ECO:0000313" key="5">
    <source>
        <dbReference type="EMBL" id="KAF5895508.1"/>
    </source>
</evidence>
<dbReference type="InterPro" id="IPR013320">
    <property type="entry name" value="ConA-like_dom_sf"/>
</dbReference>
<dbReference type="AlphaFoldDB" id="A0A8J4TWH1"/>
<evidence type="ECO:0000259" key="4">
    <source>
        <dbReference type="Pfam" id="PF13765"/>
    </source>
</evidence>
<sequence length="64" mass="7491">MEKKQQYSDHPERFESRTQVLCKQSVCGRCYWEVEWSGNFVSISVSYKGISRKGRCYGCAFGRN</sequence>
<dbReference type="PANTHER" id="PTHR25465:SF5">
    <property type="entry name" value="E3 UBIQUITIN_ISG15 LIGASE TRIM25-RELATED"/>
    <property type="match status" value="1"/>
</dbReference>
<comment type="caution">
    <text evidence="5">The sequence shown here is derived from an EMBL/GenBank/DDBJ whole genome shotgun (WGS) entry which is preliminary data.</text>
</comment>
<evidence type="ECO:0000313" key="6">
    <source>
        <dbReference type="Proteomes" id="UP000727407"/>
    </source>
</evidence>
<evidence type="ECO:0000256" key="2">
    <source>
        <dbReference type="ARBA" id="ARBA00022771"/>
    </source>
</evidence>
<evidence type="ECO:0000256" key="3">
    <source>
        <dbReference type="ARBA" id="ARBA00022833"/>
    </source>
</evidence>
<dbReference type="Proteomes" id="UP000727407">
    <property type="component" value="Unassembled WGS sequence"/>
</dbReference>
<dbReference type="Pfam" id="PF13765">
    <property type="entry name" value="PRY"/>
    <property type="match status" value="1"/>
</dbReference>
<dbReference type="PANTHER" id="PTHR25465">
    <property type="entry name" value="B-BOX DOMAIN CONTAINING"/>
    <property type="match status" value="1"/>
</dbReference>